<dbReference type="PROSITE" id="PS51192">
    <property type="entry name" value="HELICASE_ATP_BIND_1"/>
    <property type="match status" value="1"/>
</dbReference>
<dbReference type="PROSITE" id="PS51194">
    <property type="entry name" value="HELICASE_CTER"/>
    <property type="match status" value="1"/>
</dbReference>
<dbReference type="InterPro" id="IPR000330">
    <property type="entry name" value="SNF2_N"/>
</dbReference>
<dbReference type="Pfam" id="PF00176">
    <property type="entry name" value="SNF2-rel_dom"/>
    <property type="match status" value="1"/>
</dbReference>
<dbReference type="CDD" id="cd18793">
    <property type="entry name" value="SF2_C_SNF"/>
    <property type="match status" value="1"/>
</dbReference>
<dbReference type="Gene3D" id="3.40.50.300">
    <property type="entry name" value="P-loop containing nucleotide triphosphate hydrolases"/>
    <property type="match status" value="1"/>
</dbReference>
<evidence type="ECO:0000313" key="4">
    <source>
        <dbReference type="EMBL" id="KYG09088.1"/>
    </source>
</evidence>
<dbReference type="EMBL" id="JEME01000783">
    <property type="protein sequence ID" value="KYG09088.1"/>
    <property type="molecule type" value="Genomic_DNA"/>
</dbReference>
<evidence type="ECO:0000259" key="3">
    <source>
        <dbReference type="PROSITE" id="PS51194"/>
    </source>
</evidence>
<evidence type="ECO:0008006" key="6">
    <source>
        <dbReference type="Google" id="ProtNLM"/>
    </source>
</evidence>
<dbReference type="InterPro" id="IPR038718">
    <property type="entry name" value="SNF2-like_sf"/>
</dbReference>
<comment type="caution">
    <text evidence="4">The sequence shown here is derived from an EMBL/GenBank/DDBJ whole genome shotgun (WGS) entry which is preliminary data.</text>
</comment>
<dbReference type="Proteomes" id="UP000075502">
    <property type="component" value="Unassembled WGS sequence"/>
</dbReference>
<name>A0A150TX89_SORCE</name>
<dbReference type="SMART" id="SM00487">
    <property type="entry name" value="DEXDc"/>
    <property type="match status" value="1"/>
</dbReference>
<dbReference type="GO" id="GO:0016787">
    <property type="term" value="F:hydrolase activity"/>
    <property type="evidence" value="ECO:0007669"/>
    <property type="project" value="UniProtKB-KW"/>
</dbReference>
<dbReference type="InterPro" id="IPR001650">
    <property type="entry name" value="Helicase_C-like"/>
</dbReference>
<dbReference type="InterPro" id="IPR027417">
    <property type="entry name" value="P-loop_NTPase"/>
</dbReference>
<dbReference type="SMART" id="SM00490">
    <property type="entry name" value="HELICc"/>
    <property type="match status" value="1"/>
</dbReference>
<dbReference type="AlphaFoldDB" id="A0A150TX89"/>
<organism evidence="4 5">
    <name type="scientific">Sorangium cellulosum</name>
    <name type="common">Polyangium cellulosum</name>
    <dbReference type="NCBI Taxonomy" id="56"/>
    <lineage>
        <taxon>Bacteria</taxon>
        <taxon>Pseudomonadati</taxon>
        <taxon>Myxococcota</taxon>
        <taxon>Polyangia</taxon>
        <taxon>Polyangiales</taxon>
        <taxon>Polyangiaceae</taxon>
        <taxon>Sorangium</taxon>
    </lineage>
</organism>
<gene>
    <name evidence="4" type="ORF">BE21_20045</name>
</gene>
<evidence type="ECO:0000259" key="2">
    <source>
        <dbReference type="PROSITE" id="PS51192"/>
    </source>
</evidence>
<dbReference type="Gene3D" id="3.40.50.10810">
    <property type="entry name" value="Tandem AAA-ATPase domain"/>
    <property type="match status" value="1"/>
</dbReference>
<accession>A0A150TX89</accession>
<evidence type="ECO:0000256" key="1">
    <source>
        <dbReference type="ARBA" id="ARBA00022801"/>
    </source>
</evidence>
<dbReference type="PANTHER" id="PTHR10799">
    <property type="entry name" value="SNF2/RAD54 HELICASE FAMILY"/>
    <property type="match status" value="1"/>
</dbReference>
<dbReference type="Pfam" id="PF00271">
    <property type="entry name" value="Helicase_C"/>
    <property type="match status" value="1"/>
</dbReference>
<dbReference type="InterPro" id="IPR014001">
    <property type="entry name" value="Helicase_ATP-bd"/>
</dbReference>
<evidence type="ECO:0000313" key="5">
    <source>
        <dbReference type="Proteomes" id="UP000075502"/>
    </source>
</evidence>
<proteinExistence type="predicted"/>
<feature type="domain" description="Helicase C-terminal" evidence="3">
    <location>
        <begin position="474"/>
        <end position="632"/>
    </location>
</feature>
<dbReference type="InterPro" id="IPR049730">
    <property type="entry name" value="SNF2/RAD54-like_C"/>
</dbReference>
<reference evidence="4 5" key="1">
    <citation type="submission" date="2014-02" db="EMBL/GenBank/DDBJ databases">
        <title>The small core and large imbalanced accessory genome model reveals a collaborative survival strategy of Sorangium cellulosum strains in nature.</title>
        <authorList>
            <person name="Han K."/>
            <person name="Peng R."/>
            <person name="Blom J."/>
            <person name="Li Y.-Z."/>
        </authorList>
    </citation>
    <scope>NUCLEOTIDE SEQUENCE [LARGE SCALE GENOMIC DNA]</scope>
    <source>
        <strain evidence="4 5">So0007-03</strain>
    </source>
</reference>
<keyword evidence="1" id="KW-0378">Hydrolase</keyword>
<protein>
    <recommendedName>
        <fullName evidence="6">Helicase</fullName>
    </recommendedName>
</protein>
<dbReference type="SUPFAM" id="SSF52540">
    <property type="entry name" value="P-loop containing nucleoside triphosphate hydrolases"/>
    <property type="match status" value="2"/>
</dbReference>
<feature type="domain" description="Helicase ATP-binding" evidence="2">
    <location>
        <begin position="121"/>
        <end position="289"/>
    </location>
</feature>
<sequence length="915" mass="101731">MSGARTLFRKPEEPQTYALLRRYDNFGIEELDLLRPPRRFWAPSEMAPAGVEMNVDARRVQSCPSPSELLTSLPGESWSALTRRSLARLAAWFLIVEDPQRRLEAQPIVTLAHQASVVQHVREQPSLRRVLLADEVGLGKTVEAALLIKGLVTERPGARVLYLAPARLVRNVRGELAKLDLQFRSWVSTGDRDATLDDARVVASIHRACHKGRIDEVLAAPPWDMIVVDECHHLSDWAPGGGSPVAQYKLVQKLAERLSEDGRLLLMSGTPHQGHPDRFRNLLRLLQAKGEPESQLAGRVIYRTKEDVRDWDDEPLFPGRRVNPPLVLDLGPEHRKWLADIHELFEPGSRAAADRSAQRRAAGWRAGQALQWATSSVQAGLGYLVRQAIRAGCKLDSLPGLRDALAAMRPYRRGASDEAIDRLFARIADEVNQQIDQADVEDIEEMNDDDGRWRPDRALLSQLLRDGVAIHRASGDAKWEFVFERVLRPAGDEKVVLFAQPIETVTALAGWLARKAGHRPALILGGQSEEERAEQIQRFWDPRGPRFLVSSRAGGEGINLQIARRLVHLDVPWNPMDLEQRIGRVHRFLSKRTILVDTIVVKDSREVDTYGYAREKLATIASTLVPEERFESLFGRVMSLVPPEELSDILGKGPVGPLSPEDREKISDLVTRGFDQWKGFHDRYAKQQQQIRALDPGQATWADLAAFAEDHLGAKPAEGFSALRFLEQNGEIVEASKAAHVLTIDDSPWAAGDYGGMPVVRDDGVKAEQLGTNLPLFARTLRAQGIPDAPAGAAHVRWPEGAHRPHEGLFGVLVLARQSVRWEQGSYAEHATTLHVCTVLTDGQVTRADGPARGALVRAMVRATVRREAEEAPALLAALRQAEADLWNELRRPTEADREARVVHAVTPLLSAVVS</sequence>
<dbReference type="GO" id="GO:0005524">
    <property type="term" value="F:ATP binding"/>
    <property type="evidence" value="ECO:0007669"/>
    <property type="project" value="InterPro"/>
</dbReference>